<accession>A0ABM0M924</accession>
<evidence type="ECO:0000256" key="6">
    <source>
        <dbReference type="ARBA" id="ARBA00023180"/>
    </source>
</evidence>
<gene>
    <name evidence="10" type="primary">LOC102808053</name>
</gene>
<keyword evidence="9" id="KW-1185">Reference proteome</keyword>
<evidence type="ECO:0000259" key="8">
    <source>
        <dbReference type="Pfam" id="PF00884"/>
    </source>
</evidence>
<keyword evidence="6" id="KW-0325">Glycoprotein</keyword>
<dbReference type="GeneID" id="102808053"/>
<dbReference type="InterPro" id="IPR024607">
    <property type="entry name" value="Sulfatase_CS"/>
</dbReference>
<dbReference type="Proteomes" id="UP000694865">
    <property type="component" value="Unplaced"/>
</dbReference>
<feature type="region of interest" description="Disordered" evidence="7">
    <location>
        <begin position="47"/>
        <end position="69"/>
    </location>
</feature>
<protein>
    <submittedName>
        <fullName evidence="10">Arylsulfatase B-like</fullName>
    </submittedName>
</protein>
<feature type="domain" description="Sulfatase N-terminal" evidence="8">
    <location>
        <begin position="75"/>
        <end position="392"/>
    </location>
</feature>
<dbReference type="InterPro" id="IPR017850">
    <property type="entry name" value="Alkaline_phosphatase_core_sf"/>
</dbReference>
<comment type="similarity">
    <text evidence="2">Belongs to the sulfatase family.</text>
</comment>
<evidence type="ECO:0000256" key="4">
    <source>
        <dbReference type="ARBA" id="ARBA00022801"/>
    </source>
</evidence>
<dbReference type="InterPro" id="IPR000917">
    <property type="entry name" value="Sulfatase_N"/>
</dbReference>
<dbReference type="InterPro" id="IPR047115">
    <property type="entry name" value="ARSB"/>
</dbReference>
<comment type="cofactor">
    <cofactor evidence="1">
        <name>Ca(2+)</name>
        <dbReference type="ChEBI" id="CHEBI:29108"/>
    </cofactor>
</comment>
<dbReference type="CDD" id="cd16029">
    <property type="entry name" value="4-S"/>
    <property type="match status" value="1"/>
</dbReference>
<sequence length="488" mass="55078">MLGKNEAFNRTTARSIKLLLLVVFICIFMLKNLAASEINFAKREVENNDDQGDNDDNHCENDGDDDSCDVSGKQPHIVVVLIDDAGWNDVGWNNDFMPTPVLNELAYNGVILNNMYAQPLCTPSRIALLTGRYPAKVDMQHSVVLPSQPYYLPSEYSTLANKLKEVGYMNHVVGKWNIGSCNWTYTPLWRGFDSHYGCYEATISDYETHMLNWPPNRQPPLFTGIEFRDNTGVVTHQNGTHNTFLFTERAEKIVRNHNPSSPLFLYVAYMIPHFPLQVPAGFEESVQVDDADRKIVGGMMAAIDQGVGNITQALKDTGIWDDTLFVFLSDNGGDDLFAGSNYPYRGNKASTFEGGMKVPAFFHGSMLQDPSTMNNELYHFTDVFATLVSVAGGELDQWFRPAENPSAPIPDVPLITENENNRFLFNLKDDPLETNNLYYDPDEQNVVIEIEQRLEEYRASISPIWYPDELDPRSDPAKFGGFWTPGWC</sequence>
<keyword evidence="4" id="KW-0378">Hydrolase</keyword>
<keyword evidence="3" id="KW-0479">Metal-binding</keyword>
<dbReference type="PANTHER" id="PTHR10342">
    <property type="entry name" value="ARYLSULFATASE"/>
    <property type="match status" value="1"/>
</dbReference>
<evidence type="ECO:0000256" key="5">
    <source>
        <dbReference type="ARBA" id="ARBA00022837"/>
    </source>
</evidence>
<dbReference type="SUPFAM" id="SSF53649">
    <property type="entry name" value="Alkaline phosphatase-like"/>
    <property type="match status" value="1"/>
</dbReference>
<dbReference type="RefSeq" id="XP_006816515.1">
    <property type="nucleotide sequence ID" value="XM_006816452.1"/>
</dbReference>
<evidence type="ECO:0000313" key="9">
    <source>
        <dbReference type="Proteomes" id="UP000694865"/>
    </source>
</evidence>
<organism evidence="9 10">
    <name type="scientific">Saccoglossus kowalevskii</name>
    <name type="common">Acorn worm</name>
    <dbReference type="NCBI Taxonomy" id="10224"/>
    <lineage>
        <taxon>Eukaryota</taxon>
        <taxon>Metazoa</taxon>
        <taxon>Hemichordata</taxon>
        <taxon>Enteropneusta</taxon>
        <taxon>Harrimaniidae</taxon>
        <taxon>Saccoglossus</taxon>
    </lineage>
</organism>
<evidence type="ECO:0000256" key="3">
    <source>
        <dbReference type="ARBA" id="ARBA00022723"/>
    </source>
</evidence>
<dbReference type="PANTHER" id="PTHR10342:SF273">
    <property type="entry name" value="RE14504P"/>
    <property type="match status" value="1"/>
</dbReference>
<dbReference type="PROSITE" id="PS00523">
    <property type="entry name" value="SULFATASE_1"/>
    <property type="match status" value="1"/>
</dbReference>
<evidence type="ECO:0000313" key="10">
    <source>
        <dbReference type="RefSeq" id="XP_006816515.1"/>
    </source>
</evidence>
<proteinExistence type="inferred from homology"/>
<evidence type="ECO:0000256" key="1">
    <source>
        <dbReference type="ARBA" id="ARBA00001913"/>
    </source>
</evidence>
<keyword evidence="5" id="KW-0106">Calcium</keyword>
<dbReference type="Gene3D" id="3.40.720.10">
    <property type="entry name" value="Alkaline Phosphatase, subunit A"/>
    <property type="match status" value="2"/>
</dbReference>
<name>A0ABM0M924_SACKO</name>
<evidence type="ECO:0000256" key="2">
    <source>
        <dbReference type="ARBA" id="ARBA00008779"/>
    </source>
</evidence>
<evidence type="ECO:0000256" key="7">
    <source>
        <dbReference type="SAM" id="MobiDB-lite"/>
    </source>
</evidence>
<dbReference type="Pfam" id="PF00884">
    <property type="entry name" value="Sulfatase"/>
    <property type="match status" value="1"/>
</dbReference>
<reference evidence="10" key="1">
    <citation type="submission" date="2025-08" db="UniProtKB">
        <authorList>
            <consortium name="RefSeq"/>
        </authorList>
    </citation>
    <scope>IDENTIFICATION</scope>
    <source>
        <tissue evidence="10">Testes</tissue>
    </source>
</reference>